<evidence type="ECO:0000313" key="8">
    <source>
        <dbReference type="Proteomes" id="UP001317742"/>
    </source>
</evidence>
<feature type="transmembrane region" description="Helical" evidence="5">
    <location>
        <begin position="66"/>
        <end position="88"/>
    </location>
</feature>
<accession>A0ABN6S6V2</accession>
<evidence type="ECO:0000256" key="5">
    <source>
        <dbReference type="SAM" id="Phobius"/>
    </source>
</evidence>
<feature type="domain" description="EamA" evidence="6">
    <location>
        <begin position="155"/>
        <end position="279"/>
    </location>
</feature>
<name>A0ABN6S6V2_9BACT</name>
<dbReference type="SUPFAM" id="SSF103481">
    <property type="entry name" value="Multidrug resistance efflux transporter EmrE"/>
    <property type="match status" value="2"/>
</dbReference>
<dbReference type="InterPro" id="IPR000620">
    <property type="entry name" value="EamA_dom"/>
</dbReference>
<feature type="transmembrane region" description="Helical" evidence="5">
    <location>
        <begin position="125"/>
        <end position="145"/>
    </location>
</feature>
<keyword evidence="2 5" id="KW-0812">Transmembrane</keyword>
<dbReference type="Pfam" id="PF00892">
    <property type="entry name" value="EamA"/>
    <property type="match status" value="2"/>
</dbReference>
<evidence type="ECO:0000256" key="4">
    <source>
        <dbReference type="ARBA" id="ARBA00023136"/>
    </source>
</evidence>
<feature type="transmembrane region" description="Helical" evidence="5">
    <location>
        <begin position="209"/>
        <end position="226"/>
    </location>
</feature>
<protein>
    <recommendedName>
        <fullName evidence="6">EamA domain-containing protein</fullName>
    </recommendedName>
</protein>
<feature type="domain" description="EamA" evidence="6">
    <location>
        <begin position="7"/>
        <end position="135"/>
    </location>
</feature>
<keyword evidence="3 5" id="KW-1133">Transmembrane helix</keyword>
<keyword evidence="4 5" id="KW-0472">Membrane</keyword>
<gene>
    <name evidence="7" type="ORF">SYK_24730</name>
</gene>
<evidence type="ECO:0000256" key="1">
    <source>
        <dbReference type="ARBA" id="ARBA00004141"/>
    </source>
</evidence>
<keyword evidence="8" id="KW-1185">Reference proteome</keyword>
<dbReference type="Proteomes" id="UP001317742">
    <property type="component" value="Chromosome"/>
</dbReference>
<feature type="transmembrane region" description="Helical" evidence="5">
    <location>
        <begin position="151"/>
        <end position="170"/>
    </location>
</feature>
<evidence type="ECO:0000259" key="6">
    <source>
        <dbReference type="Pfam" id="PF00892"/>
    </source>
</evidence>
<proteinExistence type="predicted"/>
<dbReference type="PANTHER" id="PTHR22911">
    <property type="entry name" value="ACYL-MALONYL CONDENSING ENZYME-RELATED"/>
    <property type="match status" value="1"/>
</dbReference>
<feature type="transmembrane region" description="Helical" evidence="5">
    <location>
        <begin position="94"/>
        <end position="113"/>
    </location>
</feature>
<comment type="subcellular location">
    <subcellularLocation>
        <location evidence="1">Membrane</location>
        <topology evidence="1">Multi-pass membrane protein</topology>
    </subcellularLocation>
</comment>
<dbReference type="InterPro" id="IPR037185">
    <property type="entry name" value="EmrE-like"/>
</dbReference>
<feature type="transmembrane region" description="Helical" evidence="5">
    <location>
        <begin position="37"/>
        <end position="54"/>
    </location>
</feature>
<evidence type="ECO:0000256" key="3">
    <source>
        <dbReference type="ARBA" id="ARBA00022989"/>
    </source>
</evidence>
<dbReference type="EMBL" id="AP026709">
    <property type="protein sequence ID" value="BDQ38113.1"/>
    <property type="molecule type" value="Genomic_DNA"/>
</dbReference>
<evidence type="ECO:0000313" key="7">
    <source>
        <dbReference type="EMBL" id="BDQ38113.1"/>
    </source>
</evidence>
<organism evidence="7 8">
    <name type="scientific">Pseudodesulfovibrio nedwellii</name>
    <dbReference type="NCBI Taxonomy" id="2973072"/>
    <lineage>
        <taxon>Bacteria</taxon>
        <taxon>Pseudomonadati</taxon>
        <taxon>Thermodesulfobacteriota</taxon>
        <taxon>Desulfovibrionia</taxon>
        <taxon>Desulfovibrionales</taxon>
        <taxon>Desulfovibrionaceae</taxon>
    </lineage>
</organism>
<reference evidence="7 8" key="1">
    <citation type="submission" date="2022-08" db="EMBL/GenBank/DDBJ databases">
        <title>Genome Sequence of the sulphate-reducing bacterium, Pseudodesulfovibrio sp. SYK.</title>
        <authorList>
            <person name="Kondo R."/>
            <person name="Kataoka T."/>
        </authorList>
    </citation>
    <scope>NUCLEOTIDE SEQUENCE [LARGE SCALE GENOMIC DNA]</scope>
    <source>
        <strain evidence="7 8">SYK</strain>
    </source>
</reference>
<feature type="transmembrane region" description="Helical" evidence="5">
    <location>
        <begin position="182"/>
        <end position="203"/>
    </location>
</feature>
<sequence>MNFLTPGMRYMLLGTFLFSLGSLSVKLAGMRVPTTEILFVRGIIGVGLCWYILRRAGVGVFGQRKLALFFRGLLGFTSMLAEFYTIVHLPLADALVLLFSHPIVVALLGWVVLRERLSKGSMVAVLISLVGVTVVCRPGVLFGTGNSMDPFLLGVALLAVLLTSVAILTVRSLAKTEHPAVVMFYPPLFIALLAPIFYGEWVVPTMSEWFMILGVAVFMNMGQYYMTRGYAIESAARISGVSSLEIVFAAMWGMMFLGEIPDVWTVLGGSLIVFGTLVLGKCGRKEMLTPPQGPSA</sequence>
<dbReference type="PANTHER" id="PTHR22911:SF6">
    <property type="entry name" value="SOLUTE CARRIER FAMILY 35 MEMBER G1"/>
    <property type="match status" value="1"/>
</dbReference>
<dbReference type="RefSeq" id="WP_281760619.1">
    <property type="nucleotide sequence ID" value="NZ_AP026709.1"/>
</dbReference>
<feature type="transmembrane region" description="Helical" evidence="5">
    <location>
        <begin position="238"/>
        <end position="257"/>
    </location>
</feature>
<feature type="transmembrane region" description="Helical" evidence="5">
    <location>
        <begin position="263"/>
        <end position="280"/>
    </location>
</feature>
<evidence type="ECO:0000256" key="2">
    <source>
        <dbReference type="ARBA" id="ARBA00022692"/>
    </source>
</evidence>